<accession>A0A7K1UNJ1</accession>
<dbReference type="AlphaFoldDB" id="A0A7K1UNJ1"/>
<evidence type="ECO:0008006" key="3">
    <source>
        <dbReference type="Google" id="ProtNLM"/>
    </source>
</evidence>
<proteinExistence type="predicted"/>
<reference evidence="1 2" key="1">
    <citation type="submission" date="2019-12" db="EMBL/GenBank/DDBJ databases">
        <title>Nocardia sp. nov. ET3-3 isolated from soil.</title>
        <authorList>
            <person name="Kanchanasin P."/>
            <person name="Tanasupawat S."/>
            <person name="Yuki M."/>
            <person name="Kudo T."/>
        </authorList>
    </citation>
    <scope>NUCLEOTIDE SEQUENCE [LARGE SCALE GENOMIC DNA]</scope>
    <source>
        <strain evidence="1 2">ET3-3</strain>
    </source>
</reference>
<dbReference type="Proteomes" id="UP000466794">
    <property type="component" value="Unassembled WGS sequence"/>
</dbReference>
<dbReference type="InterPro" id="IPR011008">
    <property type="entry name" value="Dimeric_a/b-barrel"/>
</dbReference>
<protein>
    <recommendedName>
        <fullName evidence="3">Muconolactone isomerase domain-containing protein</fullName>
    </recommendedName>
</protein>
<sequence length="94" mass="10665">MQFLVLTERYQDRFTEDDFAAVIPGETEHVRQLHADNVVRNIWLRGDTRGAAFIIEAATLAEAEAVVAEFPLSRKDMSDFRIIPLQPYGGFGPR</sequence>
<name>A0A7K1UNJ1_9NOCA</name>
<gene>
    <name evidence="1" type="ORF">GPX89_01495</name>
</gene>
<evidence type="ECO:0000313" key="2">
    <source>
        <dbReference type="Proteomes" id="UP000466794"/>
    </source>
</evidence>
<dbReference type="Gene3D" id="3.30.70.1060">
    <property type="entry name" value="Dimeric alpha+beta barrel"/>
    <property type="match status" value="1"/>
</dbReference>
<organism evidence="1 2">
    <name type="scientific">Nocardia terrae</name>
    <dbReference type="NCBI Taxonomy" id="2675851"/>
    <lineage>
        <taxon>Bacteria</taxon>
        <taxon>Bacillati</taxon>
        <taxon>Actinomycetota</taxon>
        <taxon>Actinomycetes</taxon>
        <taxon>Mycobacteriales</taxon>
        <taxon>Nocardiaceae</taxon>
        <taxon>Nocardia</taxon>
    </lineage>
</organism>
<dbReference type="RefSeq" id="WP_198347217.1">
    <property type="nucleotide sequence ID" value="NZ_WRPP01000001.1"/>
</dbReference>
<evidence type="ECO:0000313" key="1">
    <source>
        <dbReference type="EMBL" id="MVU75915.1"/>
    </source>
</evidence>
<dbReference type="EMBL" id="WRPP01000001">
    <property type="protein sequence ID" value="MVU75915.1"/>
    <property type="molecule type" value="Genomic_DNA"/>
</dbReference>
<dbReference type="SUPFAM" id="SSF54909">
    <property type="entry name" value="Dimeric alpha+beta barrel"/>
    <property type="match status" value="1"/>
</dbReference>
<keyword evidence="2" id="KW-1185">Reference proteome</keyword>
<comment type="caution">
    <text evidence="1">The sequence shown here is derived from an EMBL/GenBank/DDBJ whole genome shotgun (WGS) entry which is preliminary data.</text>
</comment>